<evidence type="ECO:0000256" key="3">
    <source>
        <dbReference type="ARBA" id="ARBA00022759"/>
    </source>
</evidence>
<reference evidence="8" key="1">
    <citation type="submission" date="2020-12" db="EMBL/GenBank/DDBJ databases">
        <title>Vagococcus allomyrinae sp. nov. and Enterococcus lavae sp. nov., isolated from the larvae of Allomyrina dichotoma.</title>
        <authorList>
            <person name="Lee S.D."/>
        </authorList>
    </citation>
    <scope>NUCLEOTIDE SEQUENCE</scope>
    <source>
        <strain evidence="8">BWB3-3</strain>
    </source>
</reference>
<evidence type="ECO:0000256" key="2">
    <source>
        <dbReference type="ARBA" id="ARBA00022722"/>
    </source>
</evidence>
<keyword evidence="9" id="KW-1185">Reference proteome</keyword>
<dbReference type="InterPro" id="IPR013527">
    <property type="entry name" value="YicC-like_N"/>
</dbReference>
<evidence type="ECO:0000256" key="1">
    <source>
        <dbReference type="ARBA" id="ARBA00001968"/>
    </source>
</evidence>
<dbReference type="GO" id="GO:0004521">
    <property type="term" value="F:RNA endonuclease activity"/>
    <property type="evidence" value="ECO:0007669"/>
    <property type="project" value="InterPro"/>
</dbReference>
<keyword evidence="4" id="KW-0378">Hydrolase</keyword>
<dbReference type="NCBIfam" id="TIGR00255">
    <property type="entry name" value="YicC/YloC family endoribonuclease"/>
    <property type="match status" value="1"/>
</dbReference>
<organism evidence="8 9">
    <name type="scientific">Vagococcus allomyrinae</name>
    <dbReference type="NCBI Taxonomy" id="2794353"/>
    <lineage>
        <taxon>Bacteria</taxon>
        <taxon>Bacillati</taxon>
        <taxon>Bacillota</taxon>
        <taxon>Bacilli</taxon>
        <taxon>Lactobacillales</taxon>
        <taxon>Enterococcaceae</taxon>
        <taxon>Vagococcus</taxon>
    </lineage>
</organism>
<comment type="cofactor">
    <cofactor evidence="1">
        <name>a divalent metal cation</name>
        <dbReference type="ChEBI" id="CHEBI:60240"/>
    </cofactor>
</comment>
<keyword evidence="3" id="KW-0255">Endonuclease</keyword>
<evidence type="ECO:0000259" key="7">
    <source>
        <dbReference type="Pfam" id="PF08340"/>
    </source>
</evidence>
<evidence type="ECO:0000259" key="6">
    <source>
        <dbReference type="Pfam" id="PF03755"/>
    </source>
</evidence>
<evidence type="ECO:0000313" key="9">
    <source>
        <dbReference type="Proteomes" id="UP000674938"/>
    </source>
</evidence>
<feature type="domain" description="Endoribonuclease YicC-like C-terminal" evidence="7">
    <location>
        <begin position="175"/>
        <end position="293"/>
    </location>
</feature>
<dbReference type="Pfam" id="PF08340">
    <property type="entry name" value="YicC-like_C"/>
    <property type="match status" value="1"/>
</dbReference>
<dbReference type="RefSeq" id="WP_209531241.1">
    <property type="nucleotide sequence ID" value="NZ_JAEEGA010000016.1"/>
</dbReference>
<dbReference type="AlphaFoldDB" id="A0A940PGC8"/>
<sequence length="293" mass="33868">MKSMTGFGKHTLTNADYHIDVEVKSVNHRFLDMQIRMSREYNSFEMALRQVVKDQLSRGRIEIGVFVTNERADTKQLALNWQLMDSLMAQLKEAESRYDSPLFKAESIVTGLINHDDFFEIVENKEQDEQLETYLVSALQEALNNLNGSRLREGQQIKEVLQQYLSDFQVYVRQIQELSTLVEEDYQAKLTAKVQELVGETVDEARLLTEVALLIERGDIHEELDRLTIHIQKMADLLVVEHSIGRELDFLIQEMNREVNTIGSKSAPIAIKEAVVQMKTILEKIREQVQNIE</sequence>
<keyword evidence="2" id="KW-0540">Nuclease</keyword>
<gene>
    <name evidence="8" type="ORF">I6N95_20605</name>
</gene>
<accession>A0A940PGC8</accession>
<dbReference type="PANTHER" id="PTHR30636:SF3">
    <property type="entry name" value="UPF0701 PROTEIN YICC"/>
    <property type="match status" value="1"/>
</dbReference>
<comment type="caution">
    <text evidence="8">The sequence shown here is derived from an EMBL/GenBank/DDBJ whole genome shotgun (WGS) entry which is preliminary data.</text>
</comment>
<evidence type="ECO:0000256" key="4">
    <source>
        <dbReference type="ARBA" id="ARBA00022801"/>
    </source>
</evidence>
<feature type="domain" description="Endoribonuclease YicC-like N-terminal" evidence="6">
    <location>
        <begin position="1"/>
        <end position="158"/>
    </location>
</feature>
<dbReference type="Proteomes" id="UP000674938">
    <property type="component" value="Unassembled WGS sequence"/>
</dbReference>
<evidence type="ECO:0000256" key="5">
    <source>
        <dbReference type="ARBA" id="ARBA00035648"/>
    </source>
</evidence>
<dbReference type="EMBL" id="JAEEGA010000016">
    <property type="protein sequence ID" value="MBP1043428.1"/>
    <property type="molecule type" value="Genomic_DNA"/>
</dbReference>
<dbReference type="Pfam" id="PF03755">
    <property type="entry name" value="YicC-like_N"/>
    <property type="match status" value="1"/>
</dbReference>
<dbReference type="InterPro" id="IPR005229">
    <property type="entry name" value="YicC/YloC-like"/>
</dbReference>
<name>A0A940PGC8_9ENTE</name>
<dbReference type="InterPro" id="IPR013551">
    <property type="entry name" value="YicC-like_C"/>
</dbReference>
<protein>
    <submittedName>
        <fullName evidence="8">YicC family protein</fullName>
    </submittedName>
</protein>
<dbReference type="GO" id="GO:0016787">
    <property type="term" value="F:hydrolase activity"/>
    <property type="evidence" value="ECO:0007669"/>
    <property type="project" value="UniProtKB-KW"/>
</dbReference>
<dbReference type="PANTHER" id="PTHR30636">
    <property type="entry name" value="UPF0701 PROTEIN YICC"/>
    <property type="match status" value="1"/>
</dbReference>
<proteinExistence type="inferred from homology"/>
<evidence type="ECO:0000313" key="8">
    <source>
        <dbReference type="EMBL" id="MBP1043428.1"/>
    </source>
</evidence>
<comment type="similarity">
    <text evidence="5">Belongs to the YicC/YloC family.</text>
</comment>